<keyword evidence="2" id="KW-0812">Transmembrane</keyword>
<protein>
    <submittedName>
        <fullName evidence="3">Uncharacterized protein</fullName>
    </submittedName>
</protein>
<dbReference type="EMBL" id="ML987198">
    <property type="protein sequence ID" value="KAF2246573.1"/>
    <property type="molecule type" value="Genomic_DNA"/>
</dbReference>
<keyword evidence="2" id="KW-0472">Membrane</keyword>
<feature type="transmembrane region" description="Helical" evidence="2">
    <location>
        <begin position="194"/>
        <end position="216"/>
    </location>
</feature>
<accession>A0A6A6IAQ3</accession>
<dbReference type="PANTHER" id="PTHR35395">
    <property type="entry name" value="DUF6536 DOMAIN-CONTAINING PROTEIN"/>
    <property type="match status" value="1"/>
</dbReference>
<feature type="region of interest" description="Disordered" evidence="1">
    <location>
        <begin position="391"/>
        <end position="413"/>
    </location>
</feature>
<dbReference type="OrthoDB" id="5429634at2759"/>
<dbReference type="Proteomes" id="UP000800094">
    <property type="component" value="Unassembled WGS sequence"/>
</dbReference>
<evidence type="ECO:0000313" key="3">
    <source>
        <dbReference type="EMBL" id="KAF2246573.1"/>
    </source>
</evidence>
<feature type="transmembrane region" description="Helical" evidence="2">
    <location>
        <begin position="298"/>
        <end position="326"/>
    </location>
</feature>
<evidence type="ECO:0000313" key="4">
    <source>
        <dbReference type="Proteomes" id="UP000800094"/>
    </source>
</evidence>
<feature type="transmembrane region" description="Helical" evidence="2">
    <location>
        <begin position="109"/>
        <end position="132"/>
    </location>
</feature>
<evidence type="ECO:0000256" key="1">
    <source>
        <dbReference type="SAM" id="MobiDB-lite"/>
    </source>
</evidence>
<dbReference type="AlphaFoldDB" id="A0A6A6IAQ3"/>
<dbReference type="PANTHER" id="PTHR35395:SF1">
    <property type="entry name" value="DUF6536 DOMAIN-CONTAINING PROTEIN"/>
    <property type="match status" value="1"/>
</dbReference>
<sequence>MVTVNLLARGKLKRQLLTFGDVIVASASHPELRVQGECMVNANESYRRKNTHTCHKHCKNKEESKTGDEIGHCQKCKKWNSTNKLSNEPQPTIATKIKRSLISNLGNTALTQMCVMMFCSLVLIAASIAAAVPLGENWHYQKEYCDEYSSSPHYDDFCKMSSTKQFDKLSGGWGGFNRSIPVATLPPDQLGNEFLSFCISNGAQFIYSLLYLLMIYNITLVSQEHDWGKLEHERKRPRCTTVKGESFSQDYLLQLPKKILFPVMAYSVLTHWMLGEALQTQEAIYMENSPDRHIEHSMYIITYASYPLWMATFLILSMTSVCWWAFTFKREGFVPQMFGSIRVLCAATTQLDDFPSTGVQWGDLGEGKQFRHAGFSSEEVMKIVPNALYAGTDGPRDGKEENWSGDARTTLQR</sequence>
<proteinExistence type="predicted"/>
<organism evidence="3 4">
    <name type="scientific">Trematosphaeria pertusa</name>
    <dbReference type="NCBI Taxonomy" id="390896"/>
    <lineage>
        <taxon>Eukaryota</taxon>
        <taxon>Fungi</taxon>
        <taxon>Dikarya</taxon>
        <taxon>Ascomycota</taxon>
        <taxon>Pezizomycotina</taxon>
        <taxon>Dothideomycetes</taxon>
        <taxon>Pleosporomycetidae</taxon>
        <taxon>Pleosporales</taxon>
        <taxon>Massarineae</taxon>
        <taxon>Trematosphaeriaceae</taxon>
        <taxon>Trematosphaeria</taxon>
    </lineage>
</organism>
<evidence type="ECO:0000256" key="2">
    <source>
        <dbReference type="SAM" id="Phobius"/>
    </source>
</evidence>
<keyword evidence="2" id="KW-1133">Transmembrane helix</keyword>
<reference evidence="3" key="1">
    <citation type="journal article" date="2020" name="Stud. Mycol.">
        <title>101 Dothideomycetes genomes: a test case for predicting lifestyles and emergence of pathogens.</title>
        <authorList>
            <person name="Haridas S."/>
            <person name="Albert R."/>
            <person name="Binder M."/>
            <person name="Bloem J."/>
            <person name="Labutti K."/>
            <person name="Salamov A."/>
            <person name="Andreopoulos B."/>
            <person name="Baker S."/>
            <person name="Barry K."/>
            <person name="Bills G."/>
            <person name="Bluhm B."/>
            <person name="Cannon C."/>
            <person name="Castanera R."/>
            <person name="Culley D."/>
            <person name="Daum C."/>
            <person name="Ezra D."/>
            <person name="Gonzalez J."/>
            <person name="Henrissat B."/>
            <person name="Kuo A."/>
            <person name="Liang C."/>
            <person name="Lipzen A."/>
            <person name="Lutzoni F."/>
            <person name="Magnuson J."/>
            <person name="Mondo S."/>
            <person name="Nolan M."/>
            <person name="Ohm R."/>
            <person name="Pangilinan J."/>
            <person name="Park H.-J."/>
            <person name="Ramirez L."/>
            <person name="Alfaro M."/>
            <person name="Sun H."/>
            <person name="Tritt A."/>
            <person name="Yoshinaga Y."/>
            <person name="Zwiers L.-H."/>
            <person name="Turgeon B."/>
            <person name="Goodwin S."/>
            <person name="Spatafora J."/>
            <person name="Crous P."/>
            <person name="Grigoriev I."/>
        </authorList>
    </citation>
    <scope>NUCLEOTIDE SEQUENCE</scope>
    <source>
        <strain evidence="3">CBS 122368</strain>
    </source>
</reference>
<gene>
    <name evidence="3" type="ORF">BU26DRAFT_431250</name>
</gene>
<keyword evidence="4" id="KW-1185">Reference proteome</keyword>
<dbReference type="RefSeq" id="XP_033681577.1">
    <property type="nucleotide sequence ID" value="XM_033823922.1"/>
</dbReference>
<name>A0A6A6IAQ3_9PLEO</name>
<dbReference type="GeneID" id="54577252"/>